<proteinExistence type="predicted"/>
<keyword evidence="3" id="KW-1185">Reference proteome</keyword>
<dbReference type="RefSeq" id="WP_345625898.1">
    <property type="nucleotide sequence ID" value="NZ_BAABJR010000001.1"/>
</dbReference>
<feature type="compositionally biased region" description="Basic and acidic residues" evidence="1">
    <location>
        <begin position="10"/>
        <end position="22"/>
    </location>
</feature>
<reference evidence="3" key="1">
    <citation type="journal article" date="2019" name="Int. J. Syst. Evol. Microbiol.">
        <title>The Global Catalogue of Microorganisms (GCM) 10K type strain sequencing project: providing services to taxonomists for standard genome sequencing and annotation.</title>
        <authorList>
            <consortium name="The Broad Institute Genomics Platform"/>
            <consortium name="The Broad Institute Genome Sequencing Center for Infectious Disease"/>
            <person name="Wu L."/>
            <person name="Ma J."/>
        </authorList>
    </citation>
    <scope>NUCLEOTIDE SEQUENCE [LARGE SCALE GENOMIC DNA]</scope>
    <source>
        <strain evidence="3">JCM 18306</strain>
    </source>
</reference>
<name>A0ABP9SV77_9ACTN</name>
<evidence type="ECO:0000313" key="2">
    <source>
        <dbReference type="EMBL" id="GAA5203906.1"/>
    </source>
</evidence>
<feature type="compositionally biased region" description="Acidic residues" evidence="1">
    <location>
        <begin position="34"/>
        <end position="49"/>
    </location>
</feature>
<evidence type="ECO:0000256" key="1">
    <source>
        <dbReference type="SAM" id="MobiDB-lite"/>
    </source>
</evidence>
<accession>A0ABP9SV77</accession>
<feature type="region of interest" description="Disordered" evidence="1">
    <location>
        <begin position="1"/>
        <end position="49"/>
    </location>
</feature>
<evidence type="ECO:0000313" key="3">
    <source>
        <dbReference type="Proteomes" id="UP001499878"/>
    </source>
</evidence>
<comment type="caution">
    <text evidence="2">The sequence shown here is derived from an EMBL/GenBank/DDBJ whole genome shotgun (WGS) entry which is preliminary data.</text>
</comment>
<dbReference type="EMBL" id="BAABJR010000001">
    <property type="protein sequence ID" value="GAA5203906.1"/>
    <property type="molecule type" value="Genomic_DNA"/>
</dbReference>
<sequence length="49" mass="5443">MSEQTPSQAEGERDDERNDATEPPHTTPSQAEGERDDEEADTVDGAERR</sequence>
<evidence type="ECO:0008006" key="4">
    <source>
        <dbReference type="Google" id="ProtNLM"/>
    </source>
</evidence>
<organism evidence="2 3">
    <name type="scientific">Streptomyces thinghirensis</name>
    <dbReference type="NCBI Taxonomy" id="551547"/>
    <lineage>
        <taxon>Bacteria</taxon>
        <taxon>Bacillati</taxon>
        <taxon>Actinomycetota</taxon>
        <taxon>Actinomycetes</taxon>
        <taxon>Kitasatosporales</taxon>
        <taxon>Streptomycetaceae</taxon>
        <taxon>Streptomyces</taxon>
    </lineage>
</organism>
<dbReference type="Proteomes" id="UP001499878">
    <property type="component" value="Unassembled WGS sequence"/>
</dbReference>
<protein>
    <recommendedName>
        <fullName evidence="4">Nucleotide exchange factor GrpE</fullName>
    </recommendedName>
</protein>
<gene>
    <name evidence="2" type="ORF">GCM10023323_04680</name>
</gene>